<gene>
    <name evidence="2" type="ORF">A8990_16916</name>
</gene>
<evidence type="ECO:0000313" key="2">
    <source>
        <dbReference type="EMBL" id="REE55424.1"/>
    </source>
</evidence>
<feature type="transmembrane region" description="Helical" evidence="1">
    <location>
        <begin position="12"/>
        <end position="31"/>
    </location>
</feature>
<proteinExistence type="predicted"/>
<dbReference type="Gene3D" id="2.40.50.100">
    <property type="match status" value="1"/>
</dbReference>
<dbReference type="Gene3D" id="2.40.420.20">
    <property type="match status" value="1"/>
</dbReference>
<keyword evidence="1" id="KW-0472">Membrane</keyword>
<keyword evidence="1" id="KW-0812">Transmembrane</keyword>
<keyword evidence="3" id="KW-1185">Reference proteome</keyword>
<dbReference type="RefSeq" id="WP_116192772.1">
    <property type="nucleotide sequence ID" value="NZ_QTTN01000069.1"/>
</dbReference>
<name>A0A3D9Q3D6_9BACL</name>
<sequence>MEERAIQSRKRRIRVVAGLFVVMLIAFTLAGNTLRSLSLPKVYTAAAEEGTVKHNFETTAILQPGETRALANPAGWKVSSLLVKEGDQVHRGQLLIQYDDSNAMQQLTDLNTDLKKLDLSMSLLQADYIAAVNGGDVTAKISAGNAIETAKLDIATKQQYIKNLKQSILENSRLTAPFDGIVTQVNAAEGLPSGGLPDLVLSNTSKGYQIRIQVPGATAALLEVGEVMDDITLEEDTKQQLQGTITAIDQGTVSGEPNLADSDVPSGNIGGSASSSSVTIIIKEAALRGGERVSVSITKMKGEPTITVPNKAVHQDEKGAYVYTLREESGPLGNAYYAVETPIHIVDSNAFVTAVGGELFPEQEVIVDSTGYIMDGVRVRR</sequence>
<dbReference type="EMBL" id="QTTN01000069">
    <property type="protein sequence ID" value="REE55424.1"/>
    <property type="molecule type" value="Genomic_DNA"/>
</dbReference>
<dbReference type="PANTHER" id="PTHR30469:SF15">
    <property type="entry name" value="HLYD FAMILY OF SECRETION PROTEINS"/>
    <property type="match status" value="1"/>
</dbReference>
<dbReference type="OrthoDB" id="2593087at2"/>
<comment type="caution">
    <text evidence="2">The sequence shown here is derived from an EMBL/GenBank/DDBJ whole genome shotgun (WGS) entry which is preliminary data.</text>
</comment>
<dbReference type="AlphaFoldDB" id="A0A3D9Q3D6"/>
<dbReference type="PANTHER" id="PTHR30469">
    <property type="entry name" value="MULTIDRUG RESISTANCE PROTEIN MDTA"/>
    <property type="match status" value="1"/>
</dbReference>
<protein>
    <submittedName>
        <fullName evidence="2">Multidrug efflux pump subunit AcrA (Membrane-fusion protein)</fullName>
    </submittedName>
</protein>
<dbReference type="GO" id="GO:1990281">
    <property type="term" value="C:efflux pump complex"/>
    <property type="evidence" value="ECO:0007669"/>
    <property type="project" value="TreeGrafter"/>
</dbReference>
<reference evidence="2 3" key="1">
    <citation type="submission" date="2018-08" db="EMBL/GenBank/DDBJ databases">
        <title>Genomic Encyclopedia of Type Strains, Phase III (KMG-III): the genomes of soil and plant-associated and newly described type strains.</title>
        <authorList>
            <person name="Whitman W."/>
        </authorList>
    </citation>
    <scope>NUCLEOTIDE SEQUENCE [LARGE SCALE GENOMIC DNA]</scope>
    <source>
        <strain evidence="2 3">CGMCC 1.10966</strain>
    </source>
</reference>
<accession>A0A3D9Q3D6</accession>
<dbReference type="GO" id="GO:0015562">
    <property type="term" value="F:efflux transmembrane transporter activity"/>
    <property type="evidence" value="ECO:0007669"/>
    <property type="project" value="TreeGrafter"/>
</dbReference>
<organism evidence="2 3">
    <name type="scientific">Paenibacillus taihuensis</name>
    <dbReference type="NCBI Taxonomy" id="1156355"/>
    <lineage>
        <taxon>Bacteria</taxon>
        <taxon>Bacillati</taxon>
        <taxon>Bacillota</taxon>
        <taxon>Bacilli</taxon>
        <taxon>Bacillales</taxon>
        <taxon>Paenibacillaceae</taxon>
        <taxon>Paenibacillus</taxon>
    </lineage>
</organism>
<evidence type="ECO:0000256" key="1">
    <source>
        <dbReference type="SAM" id="Phobius"/>
    </source>
</evidence>
<keyword evidence="1" id="KW-1133">Transmembrane helix</keyword>
<dbReference type="Proteomes" id="UP000256304">
    <property type="component" value="Unassembled WGS sequence"/>
</dbReference>
<evidence type="ECO:0000313" key="3">
    <source>
        <dbReference type="Proteomes" id="UP000256304"/>
    </source>
</evidence>